<evidence type="ECO:0000256" key="1">
    <source>
        <dbReference type="PIRSR" id="PIRSR602187-50"/>
    </source>
</evidence>
<protein>
    <submittedName>
        <fullName evidence="2">Nitrogen regulatory protein P-II</fullName>
    </submittedName>
</protein>
<dbReference type="GO" id="GO:0005524">
    <property type="term" value="F:ATP binding"/>
    <property type="evidence" value="ECO:0007669"/>
    <property type="project" value="TreeGrafter"/>
</dbReference>
<gene>
    <name evidence="2" type="primary">glnB_1</name>
    <name evidence="2" type="ORF">Enr8_02170</name>
</gene>
<dbReference type="Proteomes" id="UP000318878">
    <property type="component" value="Unassembled WGS sequence"/>
</dbReference>
<name>A0A5C5VIP4_9BACT</name>
<dbReference type="AlphaFoldDB" id="A0A5C5VIP4"/>
<evidence type="ECO:0000313" key="2">
    <source>
        <dbReference type="EMBL" id="TWT38524.1"/>
    </source>
</evidence>
<dbReference type="GO" id="GO:0006808">
    <property type="term" value="P:regulation of nitrogen utilization"/>
    <property type="evidence" value="ECO:0007669"/>
    <property type="project" value="InterPro"/>
</dbReference>
<keyword evidence="1" id="KW-0597">Phosphoprotein</keyword>
<dbReference type="PANTHER" id="PTHR30115">
    <property type="entry name" value="NITROGEN REGULATORY PROTEIN P-II"/>
    <property type="match status" value="1"/>
</dbReference>
<dbReference type="InterPro" id="IPR011322">
    <property type="entry name" value="N-reg_PII-like_a/b"/>
</dbReference>
<dbReference type="SMART" id="SM00938">
    <property type="entry name" value="P-II"/>
    <property type="match status" value="1"/>
</dbReference>
<organism evidence="2 3">
    <name type="scientific">Blastopirellula retiformator</name>
    <dbReference type="NCBI Taxonomy" id="2527970"/>
    <lineage>
        <taxon>Bacteria</taxon>
        <taxon>Pseudomonadati</taxon>
        <taxon>Planctomycetota</taxon>
        <taxon>Planctomycetia</taxon>
        <taxon>Pirellulales</taxon>
        <taxon>Pirellulaceae</taxon>
        <taxon>Blastopirellula</taxon>
    </lineage>
</organism>
<keyword evidence="3" id="KW-1185">Reference proteome</keyword>
<dbReference type="PANTHER" id="PTHR30115:SF11">
    <property type="entry name" value="NITROGEN REGULATORY PROTEIN P-II HOMOLOG"/>
    <property type="match status" value="1"/>
</dbReference>
<dbReference type="GO" id="GO:0030234">
    <property type="term" value="F:enzyme regulator activity"/>
    <property type="evidence" value="ECO:0007669"/>
    <property type="project" value="InterPro"/>
</dbReference>
<feature type="modified residue" description="O-UMP-tyrosine" evidence="1">
    <location>
        <position position="51"/>
    </location>
</feature>
<comment type="caution">
    <text evidence="2">The sequence shown here is derived from an EMBL/GenBank/DDBJ whole genome shotgun (WGS) entry which is preliminary data.</text>
</comment>
<dbReference type="InterPro" id="IPR002187">
    <property type="entry name" value="N-reg_PII"/>
</dbReference>
<dbReference type="GO" id="GO:0005829">
    <property type="term" value="C:cytosol"/>
    <property type="evidence" value="ECO:0007669"/>
    <property type="project" value="TreeGrafter"/>
</dbReference>
<dbReference type="RefSeq" id="WP_146428767.1">
    <property type="nucleotide sequence ID" value="NZ_SJPF01000001.1"/>
</dbReference>
<proteinExistence type="predicted"/>
<dbReference type="OrthoDB" id="9802729at2"/>
<dbReference type="SUPFAM" id="SSF54913">
    <property type="entry name" value="GlnB-like"/>
    <property type="match status" value="1"/>
</dbReference>
<evidence type="ECO:0000313" key="3">
    <source>
        <dbReference type="Proteomes" id="UP000318878"/>
    </source>
</evidence>
<reference evidence="2 3" key="1">
    <citation type="submission" date="2019-02" db="EMBL/GenBank/DDBJ databases">
        <title>Deep-cultivation of Planctomycetes and their phenomic and genomic characterization uncovers novel biology.</title>
        <authorList>
            <person name="Wiegand S."/>
            <person name="Jogler M."/>
            <person name="Boedeker C."/>
            <person name="Pinto D."/>
            <person name="Vollmers J."/>
            <person name="Rivas-Marin E."/>
            <person name="Kohn T."/>
            <person name="Peeters S.H."/>
            <person name="Heuer A."/>
            <person name="Rast P."/>
            <person name="Oberbeckmann S."/>
            <person name="Bunk B."/>
            <person name="Jeske O."/>
            <person name="Meyerdierks A."/>
            <person name="Storesund J.E."/>
            <person name="Kallscheuer N."/>
            <person name="Luecker S."/>
            <person name="Lage O.M."/>
            <person name="Pohl T."/>
            <person name="Merkel B.J."/>
            <person name="Hornburger P."/>
            <person name="Mueller R.-W."/>
            <person name="Bruemmer F."/>
            <person name="Labrenz M."/>
            <person name="Spormann A.M."/>
            <person name="Op Den Camp H."/>
            <person name="Overmann J."/>
            <person name="Amann R."/>
            <person name="Jetten M.S.M."/>
            <person name="Mascher T."/>
            <person name="Medema M.H."/>
            <person name="Devos D.P."/>
            <person name="Kaster A.-K."/>
            <person name="Ovreas L."/>
            <person name="Rohde M."/>
            <person name="Galperin M.Y."/>
            <person name="Jogler C."/>
        </authorList>
    </citation>
    <scope>NUCLEOTIDE SEQUENCE [LARGE SCALE GENOMIC DNA]</scope>
    <source>
        <strain evidence="2 3">Enr8</strain>
    </source>
</reference>
<dbReference type="Gene3D" id="3.30.70.120">
    <property type="match status" value="1"/>
</dbReference>
<dbReference type="Pfam" id="PF00543">
    <property type="entry name" value="P-II"/>
    <property type="match status" value="1"/>
</dbReference>
<dbReference type="InterPro" id="IPR015867">
    <property type="entry name" value="N-reg_PII/ATP_PRibTrfase_C"/>
</dbReference>
<accession>A0A5C5VIP4</accession>
<dbReference type="PRINTS" id="PR00340">
    <property type="entry name" value="PIIGLNB"/>
</dbReference>
<dbReference type="EMBL" id="SJPF01000001">
    <property type="protein sequence ID" value="TWT38524.1"/>
    <property type="molecule type" value="Genomic_DNA"/>
</dbReference>
<dbReference type="PROSITE" id="PS51343">
    <property type="entry name" value="PII_GLNB_DOM"/>
    <property type="match status" value="1"/>
</dbReference>
<sequence>MKQVIAIVKPYLAEKVLEELSRAPIEALNVREVKGFGRQKSYLDEYSDSEYGQTFLPKVEITIWLDDYRAEETVRRIVQVARSGRMGDGKIFVLPAMNVGEAIDISAAPVGGGKKKK</sequence>